<gene>
    <name evidence="2" type="ORF">H8S08_02320</name>
</gene>
<dbReference type="PROSITE" id="PS51352">
    <property type="entry name" value="THIOREDOXIN_2"/>
    <property type="match status" value="1"/>
</dbReference>
<accession>A0ABR7CJU1</accession>
<dbReference type="Pfam" id="PF00578">
    <property type="entry name" value="AhpC-TSA"/>
    <property type="match status" value="1"/>
</dbReference>
<name>A0ABR7CJU1_9BACT</name>
<sequence>MKKIIVITGILLLAFSGVKAQQLINGEKAPELKLSEWISKNQLQSGKPTLIEFFFSRSDLSMKRLPTVDDFARNYGKKLNVVVIGCETKDKIQSVMDGKGYAFAVAVDNEHKTFTAYGAQFVPYGVLLDARGKVLWFGNSSKFGAEELKKTLEWE</sequence>
<dbReference type="Proteomes" id="UP000636891">
    <property type="component" value="Unassembled WGS sequence"/>
</dbReference>
<keyword evidence="3" id="KW-1185">Reference proteome</keyword>
<evidence type="ECO:0000313" key="3">
    <source>
        <dbReference type="Proteomes" id="UP000636891"/>
    </source>
</evidence>
<dbReference type="Gene3D" id="3.40.30.10">
    <property type="entry name" value="Glutaredoxin"/>
    <property type="match status" value="1"/>
</dbReference>
<dbReference type="RefSeq" id="WP_055201834.1">
    <property type="nucleotide sequence ID" value="NZ_JACOOK010000001.1"/>
</dbReference>
<dbReference type="CDD" id="cd02966">
    <property type="entry name" value="TlpA_like_family"/>
    <property type="match status" value="1"/>
</dbReference>
<dbReference type="PANTHER" id="PTHR42852:SF13">
    <property type="entry name" value="PROTEIN DIPZ"/>
    <property type="match status" value="1"/>
</dbReference>
<organism evidence="2 3">
    <name type="scientific">Alistipes hominis</name>
    <dbReference type="NCBI Taxonomy" id="2763015"/>
    <lineage>
        <taxon>Bacteria</taxon>
        <taxon>Pseudomonadati</taxon>
        <taxon>Bacteroidota</taxon>
        <taxon>Bacteroidia</taxon>
        <taxon>Bacteroidales</taxon>
        <taxon>Rikenellaceae</taxon>
        <taxon>Alistipes</taxon>
    </lineage>
</organism>
<dbReference type="InterPro" id="IPR036249">
    <property type="entry name" value="Thioredoxin-like_sf"/>
</dbReference>
<evidence type="ECO:0000259" key="1">
    <source>
        <dbReference type="PROSITE" id="PS51352"/>
    </source>
</evidence>
<feature type="domain" description="Thioredoxin" evidence="1">
    <location>
        <begin position="23"/>
        <end position="155"/>
    </location>
</feature>
<dbReference type="EMBL" id="JACOOK010000001">
    <property type="protein sequence ID" value="MBC5615859.1"/>
    <property type="molecule type" value="Genomic_DNA"/>
</dbReference>
<dbReference type="SUPFAM" id="SSF52833">
    <property type="entry name" value="Thioredoxin-like"/>
    <property type="match status" value="1"/>
</dbReference>
<reference evidence="2 3" key="1">
    <citation type="submission" date="2020-08" db="EMBL/GenBank/DDBJ databases">
        <title>Genome public.</title>
        <authorList>
            <person name="Liu C."/>
            <person name="Sun Q."/>
        </authorList>
    </citation>
    <scope>NUCLEOTIDE SEQUENCE [LARGE SCALE GENOMIC DNA]</scope>
    <source>
        <strain evidence="2 3">New-7</strain>
    </source>
</reference>
<dbReference type="InterPro" id="IPR050553">
    <property type="entry name" value="Thioredoxin_ResA/DsbE_sf"/>
</dbReference>
<dbReference type="PANTHER" id="PTHR42852">
    <property type="entry name" value="THIOL:DISULFIDE INTERCHANGE PROTEIN DSBE"/>
    <property type="match status" value="1"/>
</dbReference>
<comment type="caution">
    <text evidence="2">The sequence shown here is derived from an EMBL/GenBank/DDBJ whole genome shotgun (WGS) entry which is preliminary data.</text>
</comment>
<evidence type="ECO:0000313" key="2">
    <source>
        <dbReference type="EMBL" id="MBC5615859.1"/>
    </source>
</evidence>
<proteinExistence type="predicted"/>
<dbReference type="InterPro" id="IPR000866">
    <property type="entry name" value="AhpC/TSA"/>
</dbReference>
<protein>
    <submittedName>
        <fullName evidence="2">TlpA family protein disulfide reductase</fullName>
    </submittedName>
</protein>
<dbReference type="InterPro" id="IPR013766">
    <property type="entry name" value="Thioredoxin_domain"/>
</dbReference>